<dbReference type="PANTHER" id="PTHR23150:SF19">
    <property type="entry name" value="FORMYLGLYCINE-GENERATING ENZYME"/>
    <property type="match status" value="1"/>
</dbReference>
<dbReference type="Gene3D" id="3.90.1580.10">
    <property type="entry name" value="paralog of FGE (formylglycine-generating enzyme)"/>
    <property type="match status" value="1"/>
</dbReference>
<accession>A0ABQ1MWU1</accession>
<dbReference type="Proteomes" id="UP000635885">
    <property type="component" value="Unassembled WGS sequence"/>
</dbReference>
<evidence type="ECO:0000256" key="2">
    <source>
        <dbReference type="SAM" id="Phobius"/>
    </source>
</evidence>
<keyword evidence="2" id="KW-0812">Transmembrane</keyword>
<dbReference type="EMBL" id="BMFD01000012">
    <property type="protein sequence ID" value="GGC48357.1"/>
    <property type="molecule type" value="Genomic_DNA"/>
</dbReference>
<gene>
    <name evidence="4" type="ORF">GCM10010993_28590</name>
</gene>
<keyword evidence="2" id="KW-0472">Membrane</keyword>
<feature type="transmembrane region" description="Helical" evidence="2">
    <location>
        <begin position="187"/>
        <end position="205"/>
    </location>
</feature>
<comment type="caution">
    <text evidence="4">The sequence shown here is derived from an EMBL/GenBank/DDBJ whole genome shotgun (WGS) entry which is preliminary data.</text>
</comment>
<dbReference type="PANTHER" id="PTHR23150">
    <property type="entry name" value="SULFATASE MODIFYING FACTOR 1, 2"/>
    <property type="match status" value="1"/>
</dbReference>
<dbReference type="RefSeq" id="WP_188443782.1">
    <property type="nucleotide sequence ID" value="NZ_BMFD01000012.1"/>
</dbReference>
<proteinExistence type="predicted"/>
<keyword evidence="5" id="KW-1185">Reference proteome</keyword>
<dbReference type="Pfam" id="PF03781">
    <property type="entry name" value="FGE-sulfatase"/>
    <property type="match status" value="1"/>
</dbReference>
<evidence type="ECO:0000256" key="1">
    <source>
        <dbReference type="SAM" id="MobiDB-lite"/>
    </source>
</evidence>
<dbReference type="InterPro" id="IPR042095">
    <property type="entry name" value="SUMF_sf"/>
</dbReference>
<feature type="domain" description="Sulfatase-modifying factor enzyme-like" evidence="3">
    <location>
        <begin position="296"/>
        <end position="487"/>
    </location>
</feature>
<sequence>MNEQKALELLDLEPGASTSEIRRAYQEVYNELQIRLTNAPTEHQKELYRKRLAAVEEAYLFLGGESEEDLSELPSMGLVENPSEEKIQSSKLKPLSEAAALELLGLSKPFSKNRLVDAYESKKEYFEKGLKSAPNNLVKQAFQHSLEQLEQSFSTLEPLAENPAPAPPRPEPPKKEPRPKKKKSSPLLWAIPAILLLAAGLWFFLPKGEKQDEISQELKEEFIKVKSQADLLAEKQYWDQALEKYEEAYTLLADNEVKDSIASIEQRLAAIAKEKADFEVSNTLLVKGMKLIKIPSKNFYMGETEVTRGQFEVFVIATGYQTTAEKEGWSWVWTGSGWEKGNGVNWRNNEGGSGSQPSSHPVIHVSWHDSMAYCIWAGVRLPTEEEWEEAAKGGLNHEYAGSNKIDEVAWYKYNNGKTTHAVKGKKPNGFGLYDMSGNVKEWTAWAGGYLPILRGGGWTSDAFDCRVFSRLAIGSETRDMTSGFRVALSP</sequence>
<evidence type="ECO:0000313" key="5">
    <source>
        <dbReference type="Proteomes" id="UP000635885"/>
    </source>
</evidence>
<feature type="region of interest" description="Disordered" evidence="1">
    <location>
        <begin position="158"/>
        <end position="184"/>
    </location>
</feature>
<organism evidence="4 5">
    <name type="scientific">Belliella aquatica</name>
    <dbReference type="NCBI Taxonomy" id="1323734"/>
    <lineage>
        <taxon>Bacteria</taxon>
        <taxon>Pseudomonadati</taxon>
        <taxon>Bacteroidota</taxon>
        <taxon>Cytophagia</taxon>
        <taxon>Cytophagales</taxon>
        <taxon>Cyclobacteriaceae</taxon>
        <taxon>Belliella</taxon>
    </lineage>
</organism>
<dbReference type="InterPro" id="IPR005532">
    <property type="entry name" value="SUMF_dom"/>
</dbReference>
<dbReference type="InterPro" id="IPR016187">
    <property type="entry name" value="CTDL_fold"/>
</dbReference>
<dbReference type="InterPro" id="IPR051043">
    <property type="entry name" value="Sulfatase_Mod_Factor_Kinase"/>
</dbReference>
<keyword evidence="2" id="KW-1133">Transmembrane helix</keyword>
<dbReference type="SUPFAM" id="SSF56436">
    <property type="entry name" value="C-type lectin-like"/>
    <property type="match status" value="1"/>
</dbReference>
<evidence type="ECO:0000259" key="3">
    <source>
        <dbReference type="Pfam" id="PF03781"/>
    </source>
</evidence>
<evidence type="ECO:0000313" key="4">
    <source>
        <dbReference type="EMBL" id="GGC48357.1"/>
    </source>
</evidence>
<name>A0ABQ1MWU1_9BACT</name>
<protein>
    <recommendedName>
        <fullName evidence="3">Sulfatase-modifying factor enzyme-like domain-containing protein</fullName>
    </recommendedName>
</protein>
<reference evidence="5" key="1">
    <citation type="journal article" date="2019" name="Int. J. Syst. Evol. Microbiol.">
        <title>The Global Catalogue of Microorganisms (GCM) 10K type strain sequencing project: providing services to taxonomists for standard genome sequencing and annotation.</title>
        <authorList>
            <consortium name="The Broad Institute Genomics Platform"/>
            <consortium name="The Broad Institute Genome Sequencing Center for Infectious Disease"/>
            <person name="Wu L."/>
            <person name="Ma J."/>
        </authorList>
    </citation>
    <scope>NUCLEOTIDE SEQUENCE [LARGE SCALE GENOMIC DNA]</scope>
    <source>
        <strain evidence="5">CGMCC 1.12479</strain>
    </source>
</reference>